<feature type="compositionally biased region" description="Basic and acidic residues" evidence="4">
    <location>
        <begin position="139"/>
        <end position="149"/>
    </location>
</feature>
<evidence type="ECO:0000313" key="6">
    <source>
        <dbReference type="Proteomes" id="UP000231436"/>
    </source>
</evidence>
<comment type="function">
    <text evidence="3">Binds together with bS18 to 16S ribosomal RNA.</text>
</comment>
<sequence>MRPLNINCPRPHLWGCPSLTIGTSTPMKGYELLYIVGSQFTDEEIGGIQAVMTKLLETAGAKILRNENLGKIRLAYPIKKIRHGSYILVHFDAEGSALSDLNRRIGLTEEVLRHTILERPEGAVERTFELSSYVPPLSEEAKVEKETKRPSSSKSSKKKAEEIEIAPPTPASTEDASLTMEELDQKLDKILDGDIAENI</sequence>
<dbReference type="HAMAP" id="MF_00360">
    <property type="entry name" value="Ribosomal_bS6"/>
    <property type="match status" value="1"/>
</dbReference>
<evidence type="ECO:0000313" key="5">
    <source>
        <dbReference type="EMBL" id="PJE77078.1"/>
    </source>
</evidence>
<dbReference type="GO" id="GO:0006412">
    <property type="term" value="P:translation"/>
    <property type="evidence" value="ECO:0007669"/>
    <property type="project" value="UniProtKB-UniRule"/>
</dbReference>
<evidence type="ECO:0000256" key="2">
    <source>
        <dbReference type="ARBA" id="ARBA00035294"/>
    </source>
</evidence>
<comment type="caution">
    <text evidence="5">The sequence shown here is derived from an EMBL/GenBank/DDBJ whole genome shotgun (WGS) entry which is preliminary data.</text>
</comment>
<dbReference type="EMBL" id="PFEU01000007">
    <property type="protein sequence ID" value="PJE77078.1"/>
    <property type="molecule type" value="Genomic_DNA"/>
</dbReference>
<dbReference type="Proteomes" id="UP000231436">
    <property type="component" value="Unassembled WGS sequence"/>
</dbReference>
<accession>A0A2M8LI06</accession>
<dbReference type="GO" id="GO:0070181">
    <property type="term" value="F:small ribosomal subunit rRNA binding"/>
    <property type="evidence" value="ECO:0007669"/>
    <property type="project" value="TreeGrafter"/>
</dbReference>
<dbReference type="CDD" id="cd00473">
    <property type="entry name" value="bS6"/>
    <property type="match status" value="1"/>
</dbReference>
<name>A0A2M8LI06_9BACT</name>
<dbReference type="GO" id="GO:0003735">
    <property type="term" value="F:structural constituent of ribosome"/>
    <property type="evidence" value="ECO:0007669"/>
    <property type="project" value="InterPro"/>
</dbReference>
<evidence type="ECO:0000256" key="3">
    <source>
        <dbReference type="HAMAP-Rule" id="MF_00360"/>
    </source>
</evidence>
<keyword evidence="3 5" id="KW-0689">Ribosomal protein</keyword>
<dbReference type="InterPro" id="IPR014717">
    <property type="entry name" value="Transl_elong_EF1B/ribsomal_bS6"/>
</dbReference>
<protein>
    <recommendedName>
        <fullName evidence="2 3">Small ribosomal subunit protein bS6</fullName>
    </recommendedName>
</protein>
<comment type="similarity">
    <text evidence="1 3">Belongs to the bacterial ribosomal protein bS6 family.</text>
</comment>
<evidence type="ECO:0000256" key="4">
    <source>
        <dbReference type="SAM" id="MobiDB-lite"/>
    </source>
</evidence>
<gene>
    <name evidence="3 5" type="primary">rpsF</name>
    <name evidence="5" type="ORF">COV05_01525</name>
</gene>
<organism evidence="5 6">
    <name type="scientific">Candidatus Uhrbacteria bacterium CG10_big_fil_rev_8_21_14_0_10_48_16</name>
    <dbReference type="NCBI Taxonomy" id="1975038"/>
    <lineage>
        <taxon>Bacteria</taxon>
        <taxon>Candidatus Uhriibacteriota</taxon>
    </lineage>
</organism>
<keyword evidence="3" id="KW-0687">Ribonucleoprotein</keyword>
<dbReference type="PANTHER" id="PTHR21011:SF1">
    <property type="entry name" value="SMALL RIBOSOMAL SUBUNIT PROTEIN BS6M"/>
    <property type="match status" value="1"/>
</dbReference>
<dbReference type="Pfam" id="PF01250">
    <property type="entry name" value="Ribosomal_S6"/>
    <property type="match status" value="1"/>
</dbReference>
<keyword evidence="3" id="KW-0694">RNA-binding</keyword>
<dbReference type="GO" id="GO:0005840">
    <property type="term" value="C:ribosome"/>
    <property type="evidence" value="ECO:0007669"/>
    <property type="project" value="UniProtKB-KW"/>
</dbReference>
<proteinExistence type="inferred from homology"/>
<keyword evidence="3" id="KW-0699">rRNA-binding</keyword>
<dbReference type="GO" id="GO:0005737">
    <property type="term" value="C:cytoplasm"/>
    <property type="evidence" value="ECO:0007669"/>
    <property type="project" value="UniProtKB-ARBA"/>
</dbReference>
<dbReference type="AlphaFoldDB" id="A0A2M8LI06"/>
<dbReference type="InterPro" id="IPR035980">
    <property type="entry name" value="Ribosomal_bS6_sf"/>
</dbReference>
<dbReference type="SUPFAM" id="SSF54995">
    <property type="entry name" value="Ribosomal protein S6"/>
    <property type="match status" value="1"/>
</dbReference>
<dbReference type="PANTHER" id="PTHR21011">
    <property type="entry name" value="MITOCHONDRIAL 28S RIBOSOMAL PROTEIN S6"/>
    <property type="match status" value="1"/>
</dbReference>
<feature type="region of interest" description="Disordered" evidence="4">
    <location>
        <begin position="139"/>
        <end position="177"/>
    </location>
</feature>
<dbReference type="InterPro" id="IPR020814">
    <property type="entry name" value="Ribosomal_S6_plastid/chlpt"/>
</dbReference>
<dbReference type="Gene3D" id="3.30.70.60">
    <property type="match status" value="1"/>
</dbReference>
<reference evidence="6" key="1">
    <citation type="submission" date="2017-09" db="EMBL/GenBank/DDBJ databases">
        <title>Depth-based differentiation of microbial function through sediment-hosted aquifers and enrichment of novel symbionts in the deep terrestrial subsurface.</title>
        <authorList>
            <person name="Probst A.J."/>
            <person name="Ladd B."/>
            <person name="Jarett J.K."/>
            <person name="Geller-Mcgrath D.E."/>
            <person name="Sieber C.M.K."/>
            <person name="Emerson J.B."/>
            <person name="Anantharaman K."/>
            <person name="Thomas B.C."/>
            <person name="Malmstrom R."/>
            <person name="Stieglmeier M."/>
            <person name="Klingl A."/>
            <person name="Woyke T."/>
            <person name="Ryan C.M."/>
            <person name="Banfield J.F."/>
        </authorList>
    </citation>
    <scope>NUCLEOTIDE SEQUENCE [LARGE SCALE GENOMIC DNA]</scope>
</reference>
<dbReference type="GO" id="GO:1990904">
    <property type="term" value="C:ribonucleoprotein complex"/>
    <property type="evidence" value="ECO:0007669"/>
    <property type="project" value="UniProtKB-KW"/>
</dbReference>
<dbReference type="NCBIfam" id="TIGR00166">
    <property type="entry name" value="S6"/>
    <property type="match status" value="1"/>
</dbReference>
<dbReference type="InterPro" id="IPR000529">
    <property type="entry name" value="Ribosomal_bS6"/>
</dbReference>
<evidence type="ECO:0000256" key="1">
    <source>
        <dbReference type="ARBA" id="ARBA00009512"/>
    </source>
</evidence>